<dbReference type="GeneID" id="92075871"/>
<proteinExistence type="predicted"/>
<reference evidence="2 3" key="1">
    <citation type="submission" date="2023-01" db="EMBL/GenBank/DDBJ databases">
        <title>Analysis of 21 Apiospora genomes using comparative genomics revels a genus with tremendous synthesis potential of carbohydrate active enzymes and secondary metabolites.</title>
        <authorList>
            <person name="Sorensen T."/>
        </authorList>
    </citation>
    <scope>NUCLEOTIDE SEQUENCE [LARGE SCALE GENOMIC DNA]</scope>
    <source>
        <strain evidence="2 3">CBS 24483</strain>
    </source>
</reference>
<dbReference type="RefSeq" id="XP_066702671.1">
    <property type="nucleotide sequence ID" value="XM_066842809.1"/>
</dbReference>
<organism evidence="2 3">
    <name type="scientific">Apiospora aurea</name>
    <dbReference type="NCBI Taxonomy" id="335848"/>
    <lineage>
        <taxon>Eukaryota</taxon>
        <taxon>Fungi</taxon>
        <taxon>Dikarya</taxon>
        <taxon>Ascomycota</taxon>
        <taxon>Pezizomycotina</taxon>
        <taxon>Sordariomycetes</taxon>
        <taxon>Xylariomycetidae</taxon>
        <taxon>Amphisphaeriales</taxon>
        <taxon>Apiosporaceae</taxon>
        <taxon>Apiospora</taxon>
    </lineage>
</organism>
<feature type="transmembrane region" description="Helical" evidence="1">
    <location>
        <begin position="58"/>
        <end position="84"/>
    </location>
</feature>
<evidence type="ECO:0000313" key="3">
    <source>
        <dbReference type="Proteomes" id="UP001391051"/>
    </source>
</evidence>
<keyword evidence="1" id="KW-1133">Transmembrane helix</keyword>
<accession>A0ABR1QKV2</accession>
<evidence type="ECO:0000256" key="1">
    <source>
        <dbReference type="SAM" id="Phobius"/>
    </source>
</evidence>
<evidence type="ECO:0000313" key="2">
    <source>
        <dbReference type="EMBL" id="KAK7957365.1"/>
    </source>
</evidence>
<name>A0ABR1QKV2_9PEZI</name>
<keyword evidence="1" id="KW-0472">Membrane</keyword>
<keyword evidence="1" id="KW-0812">Transmembrane</keyword>
<gene>
    <name evidence="2" type="ORF">PG986_006587</name>
</gene>
<keyword evidence="3" id="KW-1185">Reference proteome</keyword>
<sequence>MQAAALLSTVLAVVTESPFPLLGEPQLWRFLFHRADCMVNPVLLSFVIPPWNNVFRLAWSHVVVFIVFNAIAVLPFISTSLFCIGFQRDRTSVPPPITQSRKRADLLPLEGPPGHLHAVKHSSYLRI</sequence>
<comment type="caution">
    <text evidence="2">The sequence shown here is derived from an EMBL/GenBank/DDBJ whole genome shotgun (WGS) entry which is preliminary data.</text>
</comment>
<dbReference type="Proteomes" id="UP001391051">
    <property type="component" value="Unassembled WGS sequence"/>
</dbReference>
<protein>
    <submittedName>
        <fullName evidence="2">Uncharacterized protein</fullName>
    </submittedName>
</protein>
<dbReference type="EMBL" id="JAQQWE010000004">
    <property type="protein sequence ID" value="KAK7957365.1"/>
    <property type="molecule type" value="Genomic_DNA"/>
</dbReference>